<name>A0A2H9VV81_9SPHI</name>
<evidence type="ECO:0000256" key="2">
    <source>
        <dbReference type="ARBA" id="ARBA00009477"/>
    </source>
</evidence>
<dbReference type="InterPro" id="IPR058626">
    <property type="entry name" value="MdtA-like_b-barrel"/>
</dbReference>
<sequence>MATKRSVYIWLLVIALPVYITGCTANSQDNEEPKQTIEQLPVITLTAKDTVLQTPYVADIQAVRNVEIRARVKGFLEKIYVDEGKPVTKGQLLFKISDEEYRVMLSKAKASLSSAIAAARSSEVEVERIKLLVDKKVISKSELELAYSKQNADKAAIEEARSAVQSAENHLAYTSIRAPFDGIVDRIPLKAGSLIDEGTLLTDVSDISEMYAYFSFPENEYLRYQRAERKKVSDPNVKLVLSDGSAYQHPGKIETIEGQIEQSTGSIDFRAKFPNPNKLLRHGATGKLYISNNVDSVLLVPQQSVFDVQDKSYVYVVDKNNMLHMQSIAPVTRLAHYYVVKDGGLKHGDKIVYEGTQNARDGMVIKPVDASAGKKLAMK</sequence>
<dbReference type="Gene3D" id="1.10.287.470">
    <property type="entry name" value="Helix hairpin bin"/>
    <property type="match status" value="1"/>
</dbReference>
<dbReference type="Pfam" id="PF25876">
    <property type="entry name" value="HH_MFP_RND"/>
    <property type="match status" value="1"/>
</dbReference>
<dbReference type="Proteomes" id="UP000242687">
    <property type="component" value="Unassembled WGS sequence"/>
</dbReference>
<dbReference type="NCBIfam" id="TIGR01730">
    <property type="entry name" value="RND_mfp"/>
    <property type="match status" value="1"/>
</dbReference>
<feature type="domain" description="Multidrug resistance protein MdtA-like beta-barrel" evidence="5">
    <location>
        <begin position="210"/>
        <end position="288"/>
    </location>
</feature>
<dbReference type="Gene3D" id="2.40.50.100">
    <property type="match status" value="1"/>
</dbReference>
<evidence type="ECO:0000259" key="4">
    <source>
        <dbReference type="Pfam" id="PF25917"/>
    </source>
</evidence>
<dbReference type="Gene3D" id="2.40.30.170">
    <property type="match status" value="1"/>
</dbReference>
<protein>
    <submittedName>
        <fullName evidence="7">Membrane fusion protein (Multidrug efflux system)</fullName>
    </submittedName>
</protein>
<dbReference type="PANTHER" id="PTHR30158:SF23">
    <property type="entry name" value="MULTIDRUG RESISTANCE PROTEIN MEXA"/>
    <property type="match status" value="1"/>
</dbReference>
<dbReference type="Pfam" id="PF25967">
    <property type="entry name" value="RND-MFP_C"/>
    <property type="match status" value="1"/>
</dbReference>
<comment type="similarity">
    <text evidence="2">Belongs to the membrane fusion protein (MFP) (TC 8.A.1) family.</text>
</comment>
<evidence type="ECO:0000259" key="5">
    <source>
        <dbReference type="Pfam" id="PF25944"/>
    </source>
</evidence>
<dbReference type="InterPro" id="IPR006143">
    <property type="entry name" value="RND_pump_MFP"/>
</dbReference>
<feature type="domain" description="Multidrug resistance protein MdtA-like C-terminal permuted SH3" evidence="6">
    <location>
        <begin position="297"/>
        <end position="357"/>
    </location>
</feature>
<dbReference type="Gene3D" id="2.40.420.20">
    <property type="match status" value="1"/>
</dbReference>
<evidence type="ECO:0000256" key="1">
    <source>
        <dbReference type="ARBA" id="ARBA00004196"/>
    </source>
</evidence>
<evidence type="ECO:0000313" key="7">
    <source>
        <dbReference type="EMBL" id="PJJ84725.1"/>
    </source>
</evidence>
<comment type="subcellular location">
    <subcellularLocation>
        <location evidence="1">Cell envelope</location>
    </subcellularLocation>
</comment>
<dbReference type="OrthoDB" id="9801814at2"/>
<dbReference type="GO" id="GO:0030313">
    <property type="term" value="C:cell envelope"/>
    <property type="evidence" value="ECO:0007669"/>
    <property type="project" value="UniProtKB-SubCell"/>
</dbReference>
<dbReference type="AlphaFoldDB" id="A0A2H9VV81"/>
<organism evidence="7 8">
    <name type="scientific">Mucilaginibacter auburnensis</name>
    <dbReference type="NCBI Taxonomy" id="1457233"/>
    <lineage>
        <taxon>Bacteria</taxon>
        <taxon>Pseudomonadati</taxon>
        <taxon>Bacteroidota</taxon>
        <taxon>Sphingobacteriia</taxon>
        <taxon>Sphingobacteriales</taxon>
        <taxon>Sphingobacteriaceae</taxon>
        <taxon>Mucilaginibacter</taxon>
    </lineage>
</organism>
<feature type="domain" description="Multidrug resistance protein MdtA-like alpha-helical hairpin" evidence="3">
    <location>
        <begin position="105"/>
        <end position="174"/>
    </location>
</feature>
<dbReference type="GO" id="GO:0005886">
    <property type="term" value="C:plasma membrane"/>
    <property type="evidence" value="ECO:0007669"/>
    <property type="project" value="TreeGrafter"/>
</dbReference>
<dbReference type="GO" id="GO:0022857">
    <property type="term" value="F:transmembrane transporter activity"/>
    <property type="evidence" value="ECO:0007669"/>
    <property type="project" value="InterPro"/>
</dbReference>
<feature type="domain" description="Multidrug resistance protein MdtA-like barrel-sandwich hybrid" evidence="4">
    <location>
        <begin position="64"/>
        <end position="199"/>
    </location>
</feature>
<evidence type="ECO:0000259" key="6">
    <source>
        <dbReference type="Pfam" id="PF25967"/>
    </source>
</evidence>
<dbReference type="RefSeq" id="WP_100340907.1">
    <property type="nucleotide sequence ID" value="NZ_PGFJ01000001.1"/>
</dbReference>
<evidence type="ECO:0000259" key="3">
    <source>
        <dbReference type="Pfam" id="PF25876"/>
    </source>
</evidence>
<accession>A0A2H9VV81</accession>
<dbReference type="InterPro" id="IPR058627">
    <property type="entry name" value="MdtA-like_C"/>
</dbReference>
<dbReference type="EMBL" id="PGFJ01000001">
    <property type="protein sequence ID" value="PJJ84725.1"/>
    <property type="molecule type" value="Genomic_DNA"/>
</dbReference>
<dbReference type="SUPFAM" id="SSF111369">
    <property type="entry name" value="HlyD-like secretion proteins"/>
    <property type="match status" value="1"/>
</dbReference>
<dbReference type="Pfam" id="PF25944">
    <property type="entry name" value="Beta-barrel_RND"/>
    <property type="match status" value="1"/>
</dbReference>
<dbReference type="GO" id="GO:0046677">
    <property type="term" value="P:response to antibiotic"/>
    <property type="evidence" value="ECO:0007669"/>
    <property type="project" value="TreeGrafter"/>
</dbReference>
<dbReference type="InterPro" id="IPR058625">
    <property type="entry name" value="MdtA-like_BSH"/>
</dbReference>
<comment type="caution">
    <text evidence="7">The sequence shown here is derived from an EMBL/GenBank/DDBJ whole genome shotgun (WGS) entry which is preliminary data.</text>
</comment>
<dbReference type="InterPro" id="IPR058624">
    <property type="entry name" value="MdtA-like_HH"/>
</dbReference>
<gene>
    <name evidence="7" type="ORF">CLV57_1746</name>
</gene>
<dbReference type="PANTHER" id="PTHR30158">
    <property type="entry name" value="ACRA/E-RELATED COMPONENT OF DRUG EFFLUX TRANSPORTER"/>
    <property type="match status" value="1"/>
</dbReference>
<keyword evidence="8" id="KW-1185">Reference proteome</keyword>
<reference evidence="7 8" key="1">
    <citation type="submission" date="2017-11" db="EMBL/GenBank/DDBJ databases">
        <title>Genomic Encyclopedia of Archaeal and Bacterial Type Strains, Phase II (KMG-II): From Individual Species to Whole Genera.</title>
        <authorList>
            <person name="Goeker M."/>
        </authorList>
    </citation>
    <scope>NUCLEOTIDE SEQUENCE [LARGE SCALE GENOMIC DNA]</scope>
    <source>
        <strain evidence="7 8">DSM 28175</strain>
    </source>
</reference>
<proteinExistence type="inferred from homology"/>
<dbReference type="Pfam" id="PF25917">
    <property type="entry name" value="BSH_RND"/>
    <property type="match status" value="1"/>
</dbReference>
<evidence type="ECO:0000313" key="8">
    <source>
        <dbReference type="Proteomes" id="UP000242687"/>
    </source>
</evidence>